<dbReference type="SUPFAM" id="SSF159234">
    <property type="entry name" value="FomD-like"/>
    <property type="match status" value="1"/>
</dbReference>
<keyword evidence="1" id="KW-0472">Membrane</keyword>
<dbReference type="Proteomes" id="UP000317940">
    <property type="component" value="Unassembled WGS sequence"/>
</dbReference>
<feature type="domain" description="DUF402" evidence="2">
    <location>
        <begin position="78"/>
        <end position="192"/>
    </location>
</feature>
<organism evidence="3 4">
    <name type="scientific">Kitasatospora viridis</name>
    <dbReference type="NCBI Taxonomy" id="281105"/>
    <lineage>
        <taxon>Bacteria</taxon>
        <taxon>Bacillati</taxon>
        <taxon>Actinomycetota</taxon>
        <taxon>Actinomycetes</taxon>
        <taxon>Kitasatosporales</taxon>
        <taxon>Streptomycetaceae</taxon>
        <taxon>Kitasatospora</taxon>
    </lineage>
</organism>
<feature type="transmembrane region" description="Helical" evidence="1">
    <location>
        <begin position="39"/>
        <end position="60"/>
    </location>
</feature>
<gene>
    <name evidence="3" type="ORF">FHX73_15129</name>
</gene>
<dbReference type="InterPro" id="IPR035930">
    <property type="entry name" value="FomD-like_sf"/>
</dbReference>
<dbReference type="InterPro" id="IPR007295">
    <property type="entry name" value="DUF402"/>
</dbReference>
<reference evidence="3 4" key="1">
    <citation type="submission" date="2019-06" db="EMBL/GenBank/DDBJ databases">
        <title>Sequencing the genomes of 1000 actinobacteria strains.</title>
        <authorList>
            <person name="Klenk H.-P."/>
        </authorList>
    </citation>
    <scope>NUCLEOTIDE SEQUENCE [LARGE SCALE GENOMIC DNA]</scope>
    <source>
        <strain evidence="3 4">DSM 44826</strain>
    </source>
</reference>
<keyword evidence="1" id="KW-0812">Transmembrane</keyword>
<evidence type="ECO:0000313" key="4">
    <source>
        <dbReference type="Proteomes" id="UP000317940"/>
    </source>
</evidence>
<dbReference type="AlphaFoldDB" id="A0A561SFD1"/>
<name>A0A561SFD1_9ACTN</name>
<proteinExistence type="predicted"/>
<keyword evidence="4" id="KW-1185">Reference proteome</keyword>
<accession>A0A561SFD1</accession>
<comment type="caution">
    <text evidence="3">The sequence shown here is derived from an EMBL/GenBank/DDBJ whole genome shotgun (WGS) entry which is preliminary data.</text>
</comment>
<evidence type="ECO:0000313" key="3">
    <source>
        <dbReference type="EMBL" id="TWF73517.1"/>
    </source>
</evidence>
<keyword evidence="1" id="KW-1133">Transmembrane helix</keyword>
<protein>
    <submittedName>
        <fullName evidence="3">Uncharacterized protein DUF402</fullName>
    </submittedName>
</protein>
<dbReference type="Pfam" id="PF04167">
    <property type="entry name" value="DUF402"/>
    <property type="match status" value="1"/>
</dbReference>
<evidence type="ECO:0000259" key="2">
    <source>
        <dbReference type="Pfam" id="PF04167"/>
    </source>
</evidence>
<dbReference type="Gene3D" id="2.40.380.10">
    <property type="entry name" value="FomD-like"/>
    <property type="match status" value="1"/>
</dbReference>
<dbReference type="EMBL" id="VIWT01000005">
    <property type="protein sequence ID" value="TWF73517.1"/>
    <property type="molecule type" value="Genomic_DNA"/>
</dbReference>
<sequence length="220" mass="25087">MTDVSNDLFAAGDTAIRRDVHMGRVWTAMPQRVLDDTGAVLTLAYWPGIVGLAPITWIAAHRTGDNAMRARGLTDLAGGRWQLAPYYWEHTELLSYFLTGEHFSVHCFQSAGTHQPLRWYVNFELPFVRRRGLGIDTLDLCLDLLATPDLGSWWWKDEQEYAQVRRLGMVDDALDRQVATARSRALALLEDRAGPFARGWPRWSPDPDWPLPELPADTRW</sequence>
<evidence type="ECO:0000256" key="1">
    <source>
        <dbReference type="SAM" id="Phobius"/>
    </source>
</evidence>